<sequence>MKLVEDFATSTSTSTAILGVPLPSPLRPSPPTAALLALLSALPRHTWRQPSDTSPTVHSSVVPSHLHLPCDSLCVIELQNFISLAGMTTSTPETEHLSRAVSIKRLPDMHEKSLIAAQL</sequence>
<proteinExistence type="predicted"/>
<comment type="caution">
    <text evidence="1">The sequence shown here is derived from an EMBL/GenBank/DDBJ whole genome shotgun (WGS) entry which is preliminary data.</text>
</comment>
<keyword evidence="2" id="KW-1185">Reference proteome</keyword>
<evidence type="ECO:0000313" key="1">
    <source>
        <dbReference type="EMBL" id="KXS94851.1"/>
    </source>
</evidence>
<dbReference type="EMBL" id="LFZN01000253">
    <property type="protein sequence ID" value="KXS94851.1"/>
    <property type="molecule type" value="Genomic_DNA"/>
</dbReference>
<dbReference type="AlphaFoldDB" id="A0A139GXE3"/>
<evidence type="ECO:0000313" key="2">
    <source>
        <dbReference type="Proteomes" id="UP000070133"/>
    </source>
</evidence>
<accession>A0A139GXE3</accession>
<dbReference type="Proteomes" id="UP000070133">
    <property type="component" value="Unassembled WGS sequence"/>
</dbReference>
<gene>
    <name evidence="1" type="ORF">AC578_8047</name>
</gene>
<protein>
    <submittedName>
        <fullName evidence="1">Uncharacterized protein</fullName>
    </submittedName>
</protein>
<name>A0A139GXE3_9PEZI</name>
<reference evidence="1 2" key="1">
    <citation type="submission" date="2015-07" db="EMBL/GenBank/DDBJ databases">
        <title>Comparative genomics of the Sigatoka disease complex on banana suggests a link between parallel evolutionary changes in Pseudocercospora fijiensis and Pseudocercospora eumusae and increased virulence on the banana host.</title>
        <authorList>
            <person name="Chang T.-C."/>
            <person name="Salvucci A."/>
            <person name="Crous P.W."/>
            <person name="Stergiopoulos I."/>
        </authorList>
    </citation>
    <scope>NUCLEOTIDE SEQUENCE [LARGE SCALE GENOMIC DNA]</scope>
    <source>
        <strain evidence="1 2">CBS 114824</strain>
    </source>
</reference>
<organism evidence="1 2">
    <name type="scientific">Pseudocercospora eumusae</name>
    <dbReference type="NCBI Taxonomy" id="321146"/>
    <lineage>
        <taxon>Eukaryota</taxon>
        <taxon>Fungi</taxon>
        <taxon>Dikarya</taxon>
        <taxon>Ascomycota</taxon>
        <taxon>Pezizomycotina</taxon>
        <taxon>Dothideomycetes</taxon>
        <taxon>Dothideomycetidae</taxon>
        <taxon>Mycosphaerellales</taxon>
        <taxon>Mycosphaerellaceae</taxon>
        <taxon>Pseudocercospora</taxon>
    </lineage>
</organism>